<dbReference type="EMBL" id="JANJYJ010000004">
    <property type="protein sequence ID" value="KAK3217715.1"/>
    <property type="molecule type" value="Genomic_DNA"/>
</dbReference>
<reference evidence="1" key="1">
    <citation type="journal article" date="2023" name="Plant J.">
        <title>Genome sequences and population genomics provide insights into the demographic history, inbreeding, and mutation load of two 'living fossil' tree species of Dipteronia.</title>
        <authorList>
            <person name="Feng Y."/>
            <person name="Comes H.P."/>
            <person name="Chen J."/>
            <person name="Zhu S."/>
            <person name="Lu R."/>
            <person name="Zhang X."/>
            <person name="Li P."/>
            <person name="Qiu J."/>
            <person name="Olsen K.M."/>
            <person name="Qiu Y."/>
        </authorList>
    </citation>
    <scope>NUCLEOTIDE SEQUENCE</scope>
    <source>
        <strain evidence="1">NBL</strain>
    </source>
</reference>
<evidence type="ECO:0000313" key="2">
    <source>
        <dbReference type="Proteomes" id="UP001281410"/>
    </source>
</evidence>
<sequence length="74" mass="8518">MFIVCGILQEQAENDVVLLHAIEADLGRQLEEFECKEQEVFSDIKRIFNASRVAKMKLMDGGFDEKAKELKSRK</sequence>
<dbReference type="Proteomes" id="UP001281410">
    <property type="component" value="Unassembled WGS sequence"/>
</dbReference>
<protein>
    <submittedName>
        <fullName evidence="1">Uncharacterized protein</fullName>
    </submittedName>
</protein>
<dbReference type="AlphaFoldDB" id="A0AAE0AH89"/>
<evidence type="ECO:0000313" key="1">
    <source>
        <dbReference type="EMBL" id="KAK3217715.1"/>
    </source>
</evidence>
<accession>A0AAE0AH89</accession>
<name>A0AAE0AH89_9ROSI</name>
<gene>
    <name evidence="1" type="ORF">Dsin_011685</name>
</gene>
<proteinExistence type="predicted"/>
<organism evidence="1 2">
    <name type="scientific">Dipteronia sinensis</name>
    <dbReference type="NCBI Taxonomy" id="43782"/>
    <lineage>
        <taxon>Eukaryota</taxon>
        <taxon>Viridiplantae</taxon>
        <taxon>Streptophyta</taxon>
        <taxon>Embryophyta</taxon>
        <taxon>Tracheophyta</taxon>
        <taxon>Spermatophyta</taxon>
        <taxon>Magnoliopsida</taxon>
        <taxon>eudicotyledons</taxon>
        <taxon>Gunneridae</taxon>
        <taxon>Pentapetalae</taxon>
        <taxon>rosids</taxon>
        <taxon>malvids</taxon>
        <taxon>Sapindales</taxon>
        <taxon>Sapindaceae</taxon>
        <taxon>Hippocastanoideae</taxon>
        <taxon>Acereae</taxon>
        <taxon>Dipteronia</taxon>
    </lineage>
</organism>
<keyword evidence="2" id="KW-1185">Reference proteome</keyword>
<comment type="caution">
    <text evidence="1">The sequence shown here is derived from an EMBL/GenBank/DDBJ whole genome shotgun (WGS) entry which is preliminary data.</text>
</comment>